<accession>D5AVR3</accession>
<evidence type="ECO:0000313" key="2">
    <source>
        <dbReference type="Proteomes" id="UP000002361"/>
    </source>
</evidence>
<dbReference type="AlphaFoldDB" id="D5AVR3"/>
<reference key="1">
    <citation type="submission" date="2008-12" db="EMBL/GenBank/DDBJ databases">
        <title>Complete genome sequence of Rhodobacter capsulatus SB1003.</title>
        <authorList>
            <person name="Strnad H."/>
            <person name="Lapidus A."/>
            <person name="Vlcek C."/>
            <person name="Ulbrich P."/>
            <person name="Paces J."/>
            <person name="Maltsev N."/>
            <person name="Kumar V."/>
            <person name="Kogan Y."/>
            <person name="Milgram A."/>
            <person name="Rebrekov D."/>
            <person name="Mazur M."/>
            <person name="Cox R."/>
            <person name="Kyrpides N."/>
            <person name="Kolar M."/>
            <person name="Sachova J."/>
            <person name="Ridl J."/>
            <person name="Ivanova N."/>
            <person name="Kapatral V."/>
            <person name="Los T."/>
            <person name="Lykidis A."/>
            <person name="Mikhailova N."/>
            <person name="Reznik G."/>
            <person name="Vasieva O."/>
            <person name="Fonstein M."/>
            <person name="Paces V."/>
            <person name="Haselkorn R."/>
        </authorList>
    </citation>
    <scope>NUCLEOTIDE SEQUENCE</scope>
    <source>
        <strain>SB1003</strain>
    </source>
</reference>
<keyword evidence="1" id="KW-0614">Plasmid</keyword>
<reference evidence="1 2" key="2">
    <citation type="journal article" date="2010" name="J. Bacteriol.">
        <title>Complete genome sequence of the photosynthetic purple nonsulfur bacterium Rhodobacter capsulatus SB 1003.</title>
        <authorList>
            <person name="Strnad H."/>
            <person name="Lapidus A."/>
            <person name="Paces J."/>
            <person name="Ulbrich P."/>
            <person name="Vlcek C."/>
            <person name="Paces V."/>
            <person name="Haselkorn R."/>
        </authorList>
    </citation>
    <scope>NUCLEOTIDE SEQUENCE [LARGE SCALE GENOMIC DNA]</scope>
    <source>
        <strain evidence="2">ATCC BAA-309 / NBRC 16581 / SB1003</strain>
        <plasmid evidence="1">pRCB133</plasmid>
    </source>
</reference>
<organism evidence="1 2">
    <name type="scientific">Rhodobacter capsulatus (strain ATCC BAA-309 / NBRC 16581 / SB1003)</name>
    <dbReference type="NCBI Taxonomy" id="272942"/>
    <lineage>
        <taxon>Bacteria</taxon>
        <taxon>Pseudomonadati</taxon>
        <taxon>Pseudomonadota</taxon>
        <taxon>Alphaproteobacteria</taxon>
        <taxon>Rhodobacterales</taxon>
        <taxon>Rhodobacter group</taxon>
        <taxon>Rhodobacter</taxon>
    </lineage>
</organism>
<dbReference type="Proteomes" id="UP000002361">
    <property type="component" value="Plasmid pRCB133"/>
</dbReference>
<protein>
    <submittedName>
        <fullName evidence="1">Uncharacterized protein</fullName>
    </submittedName>
</protein>
<gene>
    <name evidence="1" type="ordered locus">RCAP_rcp00143</name>
</gene>
<dbReference type="HOGENOM" id="CLU_2510458_0_0_5"/>
<geneLocation type="plasmid" evidence="1 2">
    <name>pRCB133</name>
</geneLocation>
<sequence>MNQIASAANRGRVSMVKEQWAGLDALRQRLPVLRATLSQVINERRRRGVTLYRKFVAEHQGRQIGYPCSSSELLPENGTVTEATI</sequence>
<keyword evidence="2" id="KW-1185">Reference proteome</keyword>
<name>D5AVR3_RHOCB</name>
<dbReference type="KEGG" id="rcp:RCAP_rcp00143"/>
<proteinExistence type="predicted"/>
<dbReference type="EMBL" id="CP001313">
    <property type="protein sequence ID" value="ADE87398.1"/>
    <property type="molecule type" value="Genomic_DNA"/>
</dbReference>
<evidence type="ECO:0000313" key="1">
    <source>
        <dbReference type="EMBL" id="ADE87398.1"/>
    </source>
</evidence>